<evidence type="ECO:0000313" key="5">
    <source>
        <dbReference type="Proteomes" id="UP001165413"/>
    </source>
</evidence>
<comment type="function">
    <text evidence="3">Probably deamidates glutamine residues to glutamate on methyl-accepting chemotaxis receptors (MCPs), playing an important role in chemotaxis.</text>
</comment>
<dbReference type="Proteomes" id="UP001165413">
    <property type="component" value="Unassembled WGS sequence"/>
</dbReference>
<dbReference type="EMBL" id="JANATA010000007">
    <property type="protein sequence ID" value="MCP3428408.1"/>
    <property type="molecule type" value="Genomic_DNA"/>
</dbReference>
<name>A0AA42BL28_9ALTE</name>
<comment type="caution">
    <text evidence="4">The sequence shown here is derived from an EMBL/GenBank/DDBJ whole genome shotgun (WGS) entry which is preliminary data.</text>
</comment>
<proteinExistence type="inferred from homology"/>
<dbReference type="GO" id="GO:0050568">
    <property type="term" value="F:protein-glutamine glutaminase activity"/>
    <property type="evidence" value="ECO:0007669"/>
    <property type="project" value="UniProtKB-UniRule"/>
</dbReference>
<evidence type="ECO:0000256" key="2">
    <source>
        <dbReference type="ARBA" id="ARBA00022801"/>
    </source>
</evidence>
<dbReference type="Pfam" id="PF03975">
    <property type="entry name" value="CheD"/>
    <property type="match status" value="1"/>
</dbReference>
<sequence length="201" mass="22179">MSKTDATREFYYDKYFGLHAAKINPGEFTATDKNIMLVTVLGSCIAVCLRDPVNHVHGMNHFLLPDAQDIPNPNMSPASYGVNAMELLINDMLKIGAKRQYLEAKIFGGSNALYNDKIPNTGEKNKAFILEYMALERIPVIAQDIGGNVPRKIYFLPGTGEVKLRRLKIVKNATIIEREADYCAEITSGNLDGGFSDFGAA</sequence>
<dbReference type="InterPro" id="IPR011324">
    <property type="entry name" value="Cytotoxic_necrot_fac-like_cat"/>
</dbReference>
<dbReference type="SUPFAM" id="SSF64438">
    <property type="entry name" value="CNF1/YfiH-like putative cysteine hydrolases"/>
    <property type="match status" value="1"/>
</dbReference>
<evidence type="ECO:0000256" key="3">
    <source>
        <dbReference type="HAMAP-Rule" id="MF_01440"/>
    </source>
</evidence>
<dbReference type="GO" id="GO:0006935">
    <property type="term" value="P:chemotaxis"/>
    <property type="evidence" value="ECO:0007669"/>
    <property type="project" value="UniProtKB-UniRule"/>
</dbReference>
<keyword evidence="5" id="KW-1185">Reference proteome</keyword>
<dbReference type="Gene3D" id="3.30.1330.200">
    <property type="match status" value="1"/>
</dbReference>
<evidence type="ECO:0000256" key="1">
    <source>
        <dbReference type="ARBA" id="ARBA00022500"/>
    </source>
</evidence>
<organism evidence="4 5">
    <name type="scientific">Opacimonas viscosa</name>
    <dbReference type="NCBI Taxonomy" id="2961944"/>
    <lineage>
        <taxon>Bacteria</taxon>
        <taxon>Pseudomonadati</taxon>
        <taxon>Pseudomonadota</taxon>
        <taxon>Gammaproteobacteria</taxon>
        <taxon>Alteromonadales</taxon>
        <taxon>Alteromonadaceae</taxon>
        <taxon>Opacimonas</taxon>
    </lineage>
</organism>
<keyword evidence="2 3" id="KW-0378">Hydrolase</keyword>
<dbReference type="InterPro" id="IPR038592">
    <property type="entry name" value="CheD-like_sf"/>
</dbReference>
<dbReference type="NCBIfam" id="NF010013">
    <property type="entry name" value="PRK13487.1"/>
    <property type="match status" value="1"/>
</dbReference>
<dbReference type="InterPro" id="IPR005659">
    <property type="entry name" value="Chemorcpt_Glu_NH3ase_CheD"/>
</dbReference>
<evidence type="ECO:0000313" key="4">
    <source>
        <dbReference type="EMBL" id="MCP3428408.1"/>
    </source>
</evidence>
<dbReference type="CDD" id="cd16352">
    <property type="entry name" value="CheD"/>
    <property type="match status" value="1"/>
</dbReference>
<accession>A0AA42BL28</accession>
<reference evidence="4" key="1">
    <citation type="submission" date="2022-07" db="EMBL/GenBank/DDBJ databases">
        <title>Characterization of the Novel Bacterium Alteromonas immobilis LMIT006 and Alteromonas gregis LMIT007.</title>
        <authorList>
            <person name="Lin X."/>
        </authorList>
    </citation>
    <scope>NUCLEOTIDE SEQUENCE</scope>
    <source>
        <strain evidence="4">LMIT007</strain>
    </source>
</reference>
<keyword evidence="1 3" id="KW-0145">Chemotaxis</keyword>
<dbReference type="PANTHER" id="PTHR35147:SF2">
    <property type="entry name" value="CHEMORECEPTOR GLUTAMINE DEAMIDASE CHED-RELATED"/>
    <property type="match status" value="1"/>
</dbReference>
<dbReference type="RefSeq" id="WP_254099662.1">
    <property type="nucleotide sequence ID" value="NZ_JANATA010000007.1"/>
</dbReference>
<protein>
    <recommendedName>
        <fullName evidence="3">Probable chemoreceptor glutamine deamidase CheD</fullName>
        <ecNumber evidence="3">3.5.1.44</ecNumber>
    </recommendedName>
</protein>
<gene>
    <name evidence="3 4" type="primary">cheD</name>
    <name evidence="4" type="ORF">NLF92_05555</name>
</gene>
<dbReference type="AlphaFoldDB" id="A0AA42BL28"/>
<dbReference type="EC" id="3.5.1.44" evidence="3"/>
<dbReference type="HAMAP" id="MF_01440">
    <property type="entry name" value="CheD"/>
    <property type="match status" value="1"/>
</dbReference>
<comment type="catalytic activity">
    <reaction evidence="3">
        <text>L-glutaminyl-[protein] + H2O = L-glutamyl-[protein] + NH4(+)</text>
        <dbReference type="Rhea" id="RHEA:16441"/>
        <dbReference type="Rhea" id="RHEA-COMP:10207"/>
        <dbReference type="Rhea" id="RHEA-COMP:10208"/>
        <dbReference type="ChEBI" id="CHEBI:15377"/>
        <dbReference type="ChEBI" id="CHEBI:28938"/>
        <dbReference type="ChEBI" id="CHEBI:29973"/>
        <dbReference type="ChEBI" id="CHEBI:30011"/>
        <dbReference type="EC" id="3.5.1.44"/>
    </reaction>
</comment>
<comment type="similarity">
    <text evidence="3">Belongs to the CheD family.</text>
</comment>
<dbReference type="PANTHER" id="PTHR35147">
    <property type="entry name" value="CHEMORECEPTOR GLUTAMINE DEAMIDASE CHED-RELATED"/>
    <property type="match status" value="1"/>
</dbReference>